<dbReference type="EMBL" id="FXWG01000001">
    <property type="protein sequence ID" value="SMQ64477.1"/>
    <property type="molecule type" value="Genomic_DNA"/>
</dbReference>
<dbReference type="Proteomes" id="UP000194420">
    <property type="component" value="Unassembled WGS sequence"/>
</dbReference>
<dbReference type="AlphaFoldDB" id="A0A1Y6EPJ1"/>
<dbReference type="PANTHER" id="PTHR33221:SF4">
    <property type="entry name" value="HTH-TYPE TRANSCRIPTIONAL REPRESSOR NSRR"/>
    <property type="match status" value="1"/>
</dbReference>
<dbReference type="OrthoDB" id="9802344at2"/>
<evidence type="ECO:0000256" key="1">
    <source>
        <dbReference type="ARBA" id="ARBA00023125"/>
    </source>
</evidence>
<dbReference type="NCBIfam" id="TIGR00738">
    <property type="entry name" value="rrf2_super"/>
    <property type="match status" value="1"/>
</dbReference>
<dbReference type="Pfam" id="PF02082">
    <property type="entry name" value="Rrf2"/>
    <property type="match status" value="1"/>
</dbReference>
<dbReference type="PROSITE" id="PS51197">
    <property type="entry name" value="HTH_RRF2_2"/>
    <property type="match status" value="1"/>
</dbReference>
<dbReference type="GO" id="GO:0003677">
    <property type="term" value="F:DNA binding"/>
    <property type="evidence" value="ECO:0007669"/>
    <property type="project" value="UniProtKB-KW"/>
</dbReference>
<organism evidence="2 3">
    <name type="scientific">Altererythrobacter xiamenensis</name>
    <dbReference type="NCBI Taxonomy" id="1316679"/>
    <lineage>
        <taxon>Bacteria</taxon>
        <taxon>Pseudomonadati</taxon>
        <taxon>Pseudomonadota</taxon>
        <taxon>Alphaproteobacteria</taxon>
        <taxon>Sphingomonadales</taxon>
        <taxon>Erythrobacteraceae</taxon>
        <taxon>Altererythrobacter</taxon>
    </lineage>
</organism>
<dbReference type="InterPro" id="IPR036388">
    <property type="entry name" value="WH-like_DNA-bd_sf"/>
</dbReference>
<dbReference type="InterPro" id="IPR000944">
    <property type="entry name" value="Tscrpt_reg_Rrf2"/>
</dbReference>
<keyword evidence="3" id="KW-1185">Reference proteome</keyword>
<dbReference type="Gene3D" id="1.10.10.10">
    <property type="entry name" value="Winged helix-like DNA-binding domain superfamily/Winged helix DNA-binding domain"/>
    <property type="match status" value="1"/>
</dbReference>
<evidence type="ECO:0000313" key="2">
    <source>
        <dbReference type="EMBL" id="SMQ64477.1"/>
    </source>
</evidence>
<dbReference type="RefSeq" id="WP_086436874.1">
    <property type="nucleotide sequence ID" value="NZ_FXWG01000001.1"/>
</dbReference>
<proteinExistence type="predicted"/>
<sequence>MQLSLKTDYALRMLMALAANDEVLSVEWMAEHYGISRNHLAKVAQQLNATGLVRTMRGRGGGMQLALEPDEINVGAVVREFERFEGFVACMGGEAACTIDGVCGLKPALGGALEAFLTHLDNFTLADIARRPKAISERLLSGTG</sequence>
<dbReference type="PANTHER" id="PTHR33221">
    <property type="entry name" value="WINGED HELIX-TURN-HELIX TRANSCRIPTIONAL REGULATOR, RRF2 FAMILY"/>
    <property type="match status" value="1"/>
</dbReference>
<dbReference type="SUPFAM" id="SSF46785">
    <property type="entry name" value="Winged helix' DNA-binding domain"/>
    <property type="match status" value="1"/>
</dbReference>
<accession>A0A1Y6EPJ1</accession>
<keyword evidence="1" id="KW-0238">DNA-binding</keyword>
<name>A0A1Y6EPJ1_9SPHN</name>
<dbReference type="InterPro" id="IPR036390">
    <property type="entry name" value="WH_DNA-bd_sf"/>
</dbReference>
<reference evidence="3" key="1">
    <citation type="submission" date="2017-04" db="EMBL/GenBank/DDBJ databases">
        <authorList>
            <person name="Varghese N."/>
            <person name="Submissions S."/>
        </authorList>
    </citation>
    <scope>NUCLEOTIDE SEQUENCE [LARGE SCALE GENOMIC DNA]</scope>
</reference>
<dbReference type="GO" id="GO:0005829">
    <property type="term" value="C:cytosol"/>
    <property type="evidence" value="ECO:0007669"/>
    <property type="project" value="TreeGrafter"/>
</dbReference>
<protein>
    <submittedName>
        <fullName evidence="2">Transcriptional regulator, BadM/Rrf2 family</fullName>
    </submittedName>
</protein>
<dbReference type="GO" id="GO:0003700">
    <property type="term" value="F:DNA-binding transcription factor activity"/>
    <property type="evidence" value="ECO:0007669"/>
    <property type="project" value="TreeGrafter"/>
</dbReference>
<gene>
    <name evidence="2" type="ORF">SAMN06297468_1024</name>
</gene>
<evidence type="ECO:0000313" key="3">
    <source>
        <dbReference type="Proteomes" id="UP000194420"/>
    </source>
</evidence>